<dbReference type="InterPro" id="IPR037401">
    <property type="entry name" value="SnoaL-like"/>
</dbReference>
<dbReference type="Proteomes" id="UP000317344">
    <property type="component" value="Chromosome"/>
</dbReference>
<dbReference type="SUPFAM" id="SSF54427">
    <property type="entry name" value="NTF2-like"/>
    <property type="match status" value="1"/>
</dbReference>
<dbReference type="InterPro" id="IPR032710">
    <property type="entry name" value="NTF2-like_dom_sf"/>
</dbReference>
<dbReference type="Pfam" id="PF13577">
    <property type="entry name" value="SnoaL_4"/>
    <property type="match status" value="1"/>
</dbReference>
<accession>A0A516X6W7</accession>
<dbReference type="OrthoDB" id="4743474at2"/>
<protein>
    <submittedName>
        <fullName evidence="2">Nuclear transport factor 2 family protein</fullName>
    </submittedName>
</protein>
<name>A0A516X6W7_9ACTN</name>
<dbReference type="EMBL" id="CP041765">
    <property type="protein sequence ID" value="QDQ98819.1"/>
    <property type="molecule type" value="Genomic_DNA"/>
</dbReference>
<sequence length="148" mass="16760">MNVEEMLTREAIRDRYAIYNRSGDKGRLEELAQCFTPDGVLDAPGYFSARGREDIVRCLMRPPPDTRDSAASSGKPARIRHFVSNIRFESIERDTARASAYFMVCRGDALDHWGTYRDVFSRAGSRWLLAHRSVAVDGRVDDAGRQSD</sequence>
<organism evidence="2 3">
    <name type="scientific">Tomitella fengzijianii</name>
    <dbReference type="NCBI Taxonomy" id="2597660"/>
    <lineage>
        <taxon>Bacteria</taxon>
        <taxon>Bacillati</taxon>
        <taxon>Actinomycetota</taxon>
        <taxon>Actinomycetes</taxon>
        <taxon>Mycobacteriales</taxon>
        <taxon>Tomitella</taxon>
    </lineage>
</organism>
<proteinExistence type="predicted"/>
<evidence type="ECO:0000313" key="3">
    <source>
        <dbReference type="Proteomes" id="UP000317344"/>
    </source>
</evidence>
<evidence type="ECO:0000259" key="1">
    <source>
        <dbReference type="Pfam" id="PF13577"/>
    </source>
</evidence>
<evidence type="ECO:0000313" key="2">
    <source>
        <dbReference type="EMBL" id="QDQ98819.1"/>
    </source>
</evidence>
<keyword evidence="3" id="KW-1185">Reference proteome</keyword>
<feature type="domain" description="SnoaL-like" evidence="1">
    <location>
        <begin position="5"/>
        <end position="132"/>
    </location>
</feature>
<dbReference type="RefSeq" id="WP_143910223.1">
    <property type="nucleotide sequence ID" value="NZ_CP041765.1"/>
</dbReference>
<gene>
    <name evidence="2" type="ORF">FO059_17565</name>
</gene>
<dbReference type="Gene3D" id="3.10.450.50">
    <property type="match status" value="1"/>
</dbReference>
<dbReference type="KEGG" id="toy:FO059_17565"/>
<reference evidence="2 3" key="2">
    <citation type="submission" date="2019-07" db="EMBL/GenBank/DDBJ databases">
        <authorList>
            <person name="Huang Y."/>
        </authorList>
    </citation>
    <scope>NUCLEOTIDE SEQUENCE [LARGE SCALE GENOMIC DNA]</scope>
    <source>
        <strain evidence="2 3">HY188</strain>
    </source>
</reference>
<reference evidence="2 3" key="1">
    <citation type="submission" date="2019-07" db="EMBL/GenBank/DDBJ databases">
        <title>Tomitella cavernea sp. nov., an actinomycete isolated from soil.</title>
        <authorList>
            <person name="Cheng J."/>
        </authorList>
    </citation>
    <scope>NUCLEOTIDE SEQUENCE [LARGE SCALE GENOMIC DNA]</scope>
    <source>
        <strain evidence="2 3">HY188</strain>
    </source>
</reference>
<dbReference type="AlphaFoldDB" id="A0A516X6W7"/>